<protein>
    <recommendedName>
        <fullName evidence="12">Transcriptional regulator WhiB</fullName>
    </recommendedName>
</protein>
<evidence type="ECO:0000256" key="8">
    <source>
        <dbReference type="ARBA" id="ARBA00023015"/>
    </source>
</evidence>
<dbReference type="GO" id="GO:0035731">
    <property type="term" value="F:dinitrosyl-iron complex binding"/>
    <property type="evidence" value="ECO:0007669"/>
    <property type="project" value="UniProtKB-UniRule"/>
</dbReference>
<evidence type="ECO:0000256" key="3">
    <source>
        <dbReference type="ARBA" id="ARBA00022485"/>
    </source>
</evidence>
<feature type="binding site" evidence="12">
    <location>
        <position position="56"/>
    </location>
    <ligand>
        <name>[4Fe-4S] cluster</name>
        <dbReference type="ChEBI" id="CHEBI:49883"/>
    </ligand>
</feature>
<evidence type="ECO:0000313" key="14">
    <source>
        <dbReference type="EMBL" id="RRC95588.1"/>
    </source>
</evidence>
<comment type="PTM">
    <text evidence="12">The Fe-S cluster can be nitrosylated by nitric oxide (NO).</text>
</comment>
<evidence type="ECO:0000256" key="12">
    <source>
        <dbReference type="HAMAP-Rule" id="MF_01479"/>
    </source>
</evidence>
<comment type="caution">
    <text evidence="14">The sequence shown here is derived from an EMBL/GenBank/DDBJ whole genome shotgun (WGS) entry which is preliminary data.</text>
</comment>
<keyword evidence="15" id="KW-1185">Reference proteome</keyword>
<comment type="cofactor">
    <cofactor evidence="12">
        <name>[4Fe-4S] cluster</name>
        <dbReference type="ChEBI" id="CHEBI:49883"/>
    </cofactor>
    <text evidence="12">Binds 1 [4Fe-4S] cluster per subunit. Following nitrosylation of the [4Fe-4S] cluster binds 1 [4Fe-8(NO)] cluster per subunit.</text>
</comment>
<comment type="similarity">
    <text evidence="2 12">Belongs to the WhiB family.</text>
</comment>
<dbReference type="PROSITE" id="PS51674">
    <property type="entry name" value="4FE4S_WBL"/>
    <property type="match status" value="1"/>
</dbReference>
<evidence type="ECO:0000259" key="13">
    <source>
        <dbReference type="PROSITE" id="PS51674"/>
    </source>
</evidence>
<keyword evidence="7 12" id="KW-0411">Iron-sulfur</keyword>
<evidence type="ECO:0000256" key="1">
    <source>
        <dbReference type="ARBA" id="ARBA00004496"/>
    </source>
</evidence>
<keyword evidence="6 12" id="KW-0408">Iron</keyword>
<evidence type="ECO:0000256" key="7">
    <source>
        <dbReference type="ARBA" id="ARBA00023014"/>
    </source>
</evidence>
<dbReference type="GO" id="GO:0047134">
    <property type="term" value="F:protein-disulfide reductase [NAD(P)H] activity"/>
    <property type="evidence" value="ECO:0007669"/>
    <property type="project" value="TreeGrafter"/>
</dbReference>
<keyword evidence="3 12" id="KW-0004">4Fe-4S</keyword>
<feature type="domain" description="4Fe-4S Wbl-type" evidence="13">
    <location>
        <begin position="22"/>
        <end position="86"/>
    </location>
</feature>
<dbReference type="GO" id="GO:0051539">
    <property type="term" value="F:4 iron, 4 sulfur cluster binding"/>
    <property type="evidence" value="ECO:0007669"/>
    <property type="project" value="UniProtKB-UniRule"/>
</dbReference>
<proteinExistence type="inferred from homology"/>
<feature type="binding site" evidence="12">
    <location>
        <position position="53"/>
    </location>
    <ligand>
        <name>[4Fe-4S] cluster</name>
        <dbReference type="ChEBI" id="CHEBI:49883"/>
    </ligand>
</feature>
<evidence type="ECO:0000256" key="6">
    <source>
        <dbReference type="ARBA" id="ARBA00023004"/>
    </source>
</evidence>
<comment type="function">
    <text evidence="12">Acts as a transcriptional regulator. Probably redox-responsive. The apo- but not holo-form probably binds DNA.</text>
</comment>
<evidence type="ECO:0000256" key="2">
    <source>
        <dbReference type="ARBA" id="ARBA00006597"/>
    </source>
</evidence>
<comment type="subcellular location">
    <subcellularLocation>
        <location evidence="1 12">Cytoplasm</location>
    </subcellularLocation>
</comment>
<dbReference type="Pfam" id="PF02467">
    <property type="entry name" value="Whib"/>
    <property type="match status" value="1"/>
</dbReference>
<reference evidence="14 15" key="1">
    <citation type="submission" date="2018-11" db="EMBL/GenBank/DDBJ databases">
        <title>Genomes From Bacteria Associated with the Canine Oral Cavity: a Test Case for Automated Genome-Based Taxonomic Assignment.</title>
        <authorList>
            <person name="Coil D.A."/>
            <person name="Jospin G."/>
            <person name="Darling A.E."/>
            <person name="Wallis C."/>
            <person name="Davis I.J."/>
            <person name="Harris S."/>
            <person name="Eisen J.A."/>
            <person name="Holcombe L.J."/>
            <person name="O'Flynn C."/>
        </authorList>
    </citation>
    <scope>NUCLEOTIDE SEQUENCE [LARGE SCALE GENOMIC DNA]</scope>
    <source>
        <strain evidence="14 15">OH770</strain>
    </source>
</reference>
<evidence type="ECO:0000256" key="5">
    <source>
        <dbReference type="ARBA" id="ARBA00022723"/>
    </source>
</evidence>
<keyword evidence="10 12" id="KW-1015">Disulfide bond</keyword>
<dbReference type="GO" id="GO:0046872">
    <property type="term" value="F:metal ion binding"/>
    <property type="evidence" value="ECO:0007669"/>
    <property type="project" value="UniProtKB-KW"/>
</dbReference>
<dbReference type="RefSeq" id="WP_124869371.1">
    <property type="nucleotide sequence ID" value="NZ_RQZF01000003.1"/>
</dbReference>
<keyword evidence="4 12" id="KW-0963">Cytoplasm</keyword>
<dbReference type="InterPro" id="IPR034768">
    <property type="entry name" value="4FE4S_WBL"/>
</dbReference>
<sequence length="97" mass="11233">MTDVSRLPGPMIDAWEWQYQGACREVDTEQFFHPEGERGSTRRRRAAAAKAICATCPVLEQCRQHALSTQEPYGIWGGMTEEERREYIQARRMKRSA</sequence>
<dbReference type="GO" id="GO:0003677">
    <property type="term" value="F:DNA binding"/>
    <property type="evidence" value="ECO:0007669"/>
    <property type="project" value="UniProtKB-UniRule"/>
</dbReference>
<keyword evidence="5 12" id="KW-0479">Metal-binding</keyword>
<evidence type="ECO:0000256" key="4">
    <source>
        <dbReference type="ARBA" id="ARBA00022490"/>
    </source>
</evidence>
<dbReference type="Proteomes" id="UP000280444">
    <property type="component" value="Unassembled WGS sequence"/>
</dbReference>
<dbReference type="HAMAP" id="MF_01479">
    <property type="entry name" value="WhiB"/>
    <property type="match status" value="1"/>
</dbReference>
<dbReference type="GO" id="GO:0045892">
    <property type="term" value="P:negative regulation of DNA-templated transcription"/>
    <property type="evidence" value="ECO:0007669"/>
    <property type="project" value="TreeGrafter"/>
</dbReference>
<dbReference type="GO" id="GO:0045454">
    <property type="term" value="P:cell redox homeostasis"/>
    <property type="evidence" value="ECO:0007669"/>
    <property type="project" value="TreeGrafter"/>
</dbReference>
<keyword evidence="8 12" id="KW-0805">Transcription regulation</keyword>
<dbReference type="PANTHER" id="PTHR38839">
    <property type="entry name" value="TRANSCRIPTIONAL REGULATOR WHID-RELATED"/>
    <property type="match status" value="1"/>
</dbReference>
<gene>
    <name evidence="12" type="primary">whiB</name>
    <name evidence="14" type="ORF">EII11_04770</name>
</gene>
<evidence type="ECO:0000313" key="15">
    <source>
        <dbReference type="Proteomes" id="UP000280444"/>
    </source>
</evidence>
<dbReference type="AlphaFoldDB" id="A0A3P1SEL3"/>
<dbReference type="OrthoDB" id="4954884at2"/>
<evidence type="ECO:0000256" key="10">
    <source>
        <dbReference type="ARBA" id="ARBA00023157"/>
    </source>
</evidence>
<comment type="PTM">
    <text evidence="12">Upon Fe-S cluster removal intramolecular disulfide bonds are formed.</text>
</comment>
<accession>A0A3P1SEL3</accession>
<evidence type="ECO:0000256" key="11">
    <source>
        <dbReference type="ARBA" id="ARBA00023163"/>
    </source>
</evidence>
<evidence type="ECO:0000256" key="9">
    <source>
        <dbReference type="ARBA" id="ARBA00023125"/>
    </source>
</evidence>
<dbReference type="InterPro" id="IPR003482">
    <property type="entry name" value="Whib"/>
</dbReference>
<feature type="binding site" evidence="12">
    <location>
        <position position="62"/>
    </location>
    <ligand>
        <name>[4Fe-4S] cluster</name>
        <dbReference type="ChEBI" id="CHEBI:49883"/>
    </ligand>
</feature>
<dbReference type="EMBL" id="RQZF01000003">
    <property type="protein sequence ID" value="RRC95588.1"/>
    <property type="molecule type" value="Genomic_DNA"/>
</dbReference>
<keyword evidence="11 12" id="KW-0804">Transcription</keyword>
<organism evidence="14 15">
    <name type="scientific">Schaalia canis</name>
    <dbReference type="NCBI Taxonomy" id="100469"/>
    <lineage>
        <taxon>Bacteria</taxon>
        <taxon>Bacillati</taxon>
        <taxon>Actinomycetota</taxon>
        <taxon>Actinomycetes</taxon>
        <taxon>Actinomycetales</taxon>
        <taxon>Actinomycetaceae</taxon>
        <taxon>Schaalia</taxon>
    </lineage>
</organism>
<dbReference type="PANTHER" id="PTHR38839:SF5">
    <property type="entry name" value="TRANSCRIPTIONAL REGULATOR WHID"/>
    <property type="match status" value="1"/>
</dbReference>
<dbReference type="GO" id="GO:0005737">
    <property type="term" value="C:cytoplasm"/>
    <property type="evidence" value="ECO:0007669"/>
    <property type="project" value="UniProtKB-SubCell"/>
</dbReference>
<keyword evidence="9 12" id="KW-0238">DNA-binding</keyword>
<feature type="binding site" evidence="12">
    <location>
        <position position="23"/>
    </location>
    <ligand>
        <name>[4Fe-4S] cluster</name>
        <dbReference type="ChEBI" id="CHEBI:49883"/>
    </ligand>
</feature>
<name>A0A3P1SEL3_9ACTO</name>